<dbReference type="InterPro" id="IPR002018">
    <property type="entry name" value="CarbesteraseB"/>
</dbReference>
<feature type="signal peptide" evidence="3">
    <location>
        <begin position="1"/>
        <end position="19"/>
    </location>
</feature>
<evidence type="ECO:0000256" key="3">
    <source>
        <dbReference type="RuleBase" id="RU361235"/>
    </source>
</evidence>
<dbReference type="RefSeq" id="WP_130054261.1">
    <property type="nucleotide sequence ID" value="NZ_RCXK01000015.1"/>
</dbReference>
<sequence length="544" mass="60339">MKLLIISGLLLLTMIGARAQEPRHTAENQTVVNLTTGKAQGEKQEGIYVYKGIPYAHATRFMPPEAPESWDGIRTFTDYGHVCPQAPMPIENDFISNQRIAVEGEDCQNLNIWTPGINDGKKRPVMVWLHGGGFQTGSAIEQRVYDGTNLSRKGDVVVVSINHRLNVLGFLDLSAYGEEYKYSGNVGTMDMVAALKWIQSNIEVFGGDPDNVTLFGQSGGGAKIIVLMTTPAAKGLFHKGIIQSGAVEACGMTNVTTKIGRRVAELTLNNLGIRKNGIKKLQTVPYKELETASNKAMTQAAKEYGSIDSWGNPGLLWTPIVDGDYLPFQPVADSISSQSKDIPIMIGTAMTEWTTMGMLGQASKYKNDNKNTWSQEEVNRKLKEQFGNQAEVVVDAFKQAYPERPVADVLYVETMLRAPALKTARLKADQHGAPVYNYMFAWDTPLEGGFAMSYHCSELPFVFNNVSMSKASAVGGEQAEILADRMSRAWINFARYGNPNHRDIPDWPVFTRENGYTMIFGNECLVKKDYDYKLMQLFVPDYVF</sequence>
<dbReference type="Gene3D" id="3.40.50.1820">
    <property type="entry name" value="alpha/beta hydrolase"/>
    <property type="match status" value="1"/>
</dbReference>
<gene>
    <name evidence="6" type="ORF">F2Y51_15545</name>
    <name evidence="5" type="ORF">F2Y58_16395</name>
</gene>
<dbReference type="PROSITE" id="PS00122">
    <property type="entry name" value="CARBOXYLESTERASE_B_1"/>
    <property type="match status" value="1"/>
</dbReference>
<feature type="domain" description="Carboxylesterase type B" evidence="4">
    <location>
        <begin position="29"/>
        <end position="524"/>
    </location>
</feature>
<dbReference type="EMBL" id="VVYY01000015">
    <property type="protein sequence ID" value="KAA5395732.1"/>
    <property type="molecule type" value="Genomic_DNA"/>
</dbReference>
<dbReference type="InterPro" id="IPR019826">
    <property type="entry name" value="Carboxylesterase_B_AS"/>
</dbReference>
<evidence type="ECO:0000313" key="5">
    <source>
        <dbReference type="EMBL" id="KAA5395732.1"/>
    </source>
</evidence>
<comment type="similarity">
    <text evidence="1 3">Belongs to the type-B carboxylesterase/lipase family.</text>
</comment>
<organism evidence="5 8">
    <name type="scientific">Phocaeicola dorei</name>
    <dbReference type="NCBI Taxonomy" id="357276"/>
    <lineage>
        <taxon>Bacteria</taxon>
        <taxon>Pseudomonadati</taxon>
        <taxon>Bacteroidota</taxon>
        <taxon>Bacteroidia</taxon>
        <taxon>Bacteroidales</taxon>
        <taxon>Bacteroidaceae</taxon>
        <taxon>Phocaeicola</taxon>
    </lineage>
</organism>
<comment type="caution">
    <text evidence="5">The sequence shown here is derived from an EMBL/GenBank/DDBJ whole genome shotgun (WGS) entry which is preliminary data.</text>
</comment>
<proteinExistence type="inferred from homology"/>
<feature type="chain" id="PRO_5043077456" description="Carboxylic ester hydrolase" evidence="3">
    <location>
        <begin position="20"/>
        <end position="544"/>
    </location>
</feature>
<keyword evidence="2 3" id="KW-0378">Hydrolase</keyword>
<name>A0A4Q5HNQ4_9BACT</name>
<evidence type="ECO:0000256" key="1">
    <source>
        <dbReference type="ARBA" id="ARBA00005964"/>
    </source>
</evidence>
<dbReference type="AlphaFoldDB" id="A0A4Q5HNQ4"/>
<evidence type="ECO:0000256" key="2">
    <source>
        <dbReference type="ARBA" id="ARBA00022801"/>
    </source>
</evidence>
<dbReference type="EMBL" id="VVZA01000014">
    <property type="protein sequence ID" value="KAA5403522.1"/>
    <property type="molecule type" value="Genomic_DNA"/>
</dbReference>
<dbReference type="Pfam" id="PF00135">
    <property type="entry name" value="COesterase"/>
    <property type="match status" value="1"/>
</dbReference>
<dbReference type="PANTHER" id="PTHR11559">
    <property type="entry name" value="CARBOXYLESTERASE"/>
    <property type="match status" value="1"/>
</dbReference>
<protein>
    <recommendedName>
        <fullName evidence="3">Carboxylic ester hydrolase</fullName>
        <ecNumber evidence="3">3.1.1.-</ecNumber>
    </recommendedName>
</protein>
<evidence type="ECO:0000259" key="4">
    <source>
        <dbReference type="Pfam" id="PF00135"/>
    </source>
</evidence>
<dbReference type="Proteomes" id="UP000441162">
    <property type="component" value="Unassembled WGS sequence"/>
</dbReference>
<dbReference type="Proteomes" id="UP000481616">
    <property type="component" value="Unassembled WGS sequence"/>
</dbReference>
<dbReference type="InterPro" id="IPR029058">
    <property type="entry name" value="AB_hydrolase_fold"/>
</dbReference>
<dbReference type="GO" id="GO:0016787">
    <property type="term" value="F:hydrolase activity"/>
    <property type="evidence" value="ECO:0007669"/>
    <property type="project" value="UniProtKB-KW"/>
</dbReference>
<evidence type="ECO:0000313" key="7">
    <source>
        <dbReference type="Proteomes" id="UP000441162"/>
    </source>
</evidence>
<dbReference type="EC" id="3.1.1.-" evidence="3"/>
<keyword evidence="3" id="KW-0732">Signal</keyword>
<accession>A0A4Q5HNQ4</accession>
<evidence type="ECO:0000313" key="6">
    <source>
        <dbReference type="EMBL" id="KAA5403522.1"/>
    </source>
</evidence>
<reference evidence="7 8" key="1">
    <citation type="journal article" date="2019" name="Nat. Med.">
        <title>A library of human gut bacterial isolates paired with longitudinal multiomics data enables mechanistic microbiome research.</title>
        <authorList>
            <person name="Poyet M."/>
            <person name="Groussin M."/>
            <person name="Gibbons S.M."/>
            <person name="Avila-Pacheco J."/>
            <person name="Jiang X."/>
            <person name="Kearney S.M."/>
            <person name="Perrotta A.R."/>
            <person name="Berdy B."/>
            <person name="Zhao S."/>
            <person name="Lieberman T.D."/>
            <person name="Swanson P.K."/>
            <person name="Smith M."/>
            <person name="Roesemann S."/>
            <person name="Alexander J.E."/>
            <person name="Rich S.A."/>
            <person name="Livny J."/>
            <person name="Vlamakis H."/>
            <person name="Clish C."/>
            <person name="Bullock K."/>
            <person name="Deik A."/>
            <person name="Scott J."/>
            <person name="Pierce K.A."/>
            <person name="Xavier R.J."/>
            <person name="Alm E.J."/>
        </authorList>
    </citation>
    <scope>NUCLEOTIDE SEQUENCE [LARGE SCALE GENOMIC DNA]</scope>
    <source>
        <strain evidence="5 8">BIOML-A1</strain>
        <strain evidence="6 7">BIOML-A4</strain>
    </source>
</reference>
<dbReference type="InterPro" id="IPR050309">
    <property type="entry name" value="Type-B_Carboxylest/Lipase"/>
</dbReference>
<evidence type="ECO:0000313" key="8">
    <source>
        <dbReference type="Proteomes" id="UP000481616"/>
    </source>
</evidence>
<dbReference type="SUPFAM" id="SSF53474">
    <property type="entry name" value="alpha/beta-Hydrolases"/>
    <property type="match status" value="1"/>
</dbReference>